<accession>A0A4R4WUK5</accession>
<dbReference type="PANTHER" id="PTHR43566">
    <property type="entry name" value="CONSERVED PROTEIN"/>
    <property type="match status" value="1"/>
</dbReference>
<comment type="caution">
    <text evidence="2">The sequence shown here is derived from an EMBL/GenBank/DDBJ whole genome shotgun (WGS) entry which is preliminary data.</text>
</comment>
<sequence>MAFRGQRARGGTQAFCDHVFADPEFSTGRVSAWTPGAGGQLVLAHIAEGLGLDAATVRTHLAYLETVFLVGSAPACSNNLTSRVTHAPKTYVTDSGLAAYFMDVDADALLAPGHPALGGLLETFVFAELLKLSTFARRQVTMRHYRDREKRKIDAILERRDGGVVGIEVEASATPKSEDAKHLRWLRERLGDRFRAGYVLHLGATNLPSGDRIFFSPLSALWNHVEPDRVVPSLRGRRTGGG</sequence>
<evidence type="ECO:0000313" key="3">
    <source>
        <dbReference type="Proteomes" id="UP000294543"/>
    </source>
</evidence>
<keyword evidence="3" id="KW-1185">Reference proteome</keyword>
<proteinExistence type="predicted"/>
<gene>
    <name evidence="2" type="ORF">E1294_15120</name>
</gene>
<protein>
    <submittedName>
        <fullName evidence="2">DUF4143 domain-containing protein</fullName>
    </submittedName>
</protein>
<evidence type="ECO:0000313" key="2">
    <source>
        <dbReference type="EMBL" id="TDD21312.1"/>
    </source>
</evidence>
<dbReference type="EMBL" id="SMKP01000036">
    <property type="protein sequence ID" value="TDD21312.1"/>
    <property type="molecule type" value="Genomic_DNA"/>
</dbReference>
<evidence type="ECO:0000259" key="1">
    <source>
        <dbReference type="Pfam" id="PF13635"/>
    </source>
</evidence>
<dbReference type="PANTHER" id="PTHR43566:SF2">
    <property type="entry name" value="DUF4143 DOMAIN-CONTAINING PROTEIN"/>
    <property type="match status" value="1"/>
</dbReference>
<dbReference type="OrthoDB" id="128089at2"/>
<dbReference type="InterPro" id="IPR025420">
    <property type="entry name" value="DUF4143"/>
</dbReference>
<dbReference type="AlphaFoldDB" id="A0A4R4WUK5"/>
<organism evidence="2 3">
    <name type="scientific">Nonomuraea diastatica</name>
    <dbReference type="NCBI Taxonomy" id="1848329"/>
    <lineage>
        <taxon>Bacteria</taxon>
        <taxon>Bacillati</taxon>
        <taxon>Actinomycetota</taxon>
        <taxon>Actinomycetes</taxon>
        <taxon>Streptosporangiales</taxon>
        <taxon>Streptosporangiaceae</taxon>
        <taxon>Nonomuraea</taxon>
    </lineage>
</organism>
<name>A0A4R4WUK5_9ACTN</name>
<dbReference type="Proteomes" id="UP000294543">
    <property type="component" value="Unassembled WGS sequence"/>
</dbReference>
<reference evidence="2 3" key="1">
    <citation type="submission" date="2019-03" db="EMBL/GenBank/DDBJ databases">
        <title>Draft genome sequences of novel Actinobacteria.</title>
        <authorList>
            <person name="Sahin N."/>
            <person name="Ay H."/>
            <person name="Saygin H."/>
        </authorList>
    </citation>
    <scope>NUCLEOTIDE SEQUENCE [LARGE SCALE GENOMIC DNA]</scope>
    <source>
        <strain evidence="2 3">KC712</strain>
    </source>
</reference>
<feature type="domain" description="DUF4143" evidence="1">
    <location>
        <begin position="38"/>
        <end position="171"/>
    </location>
</feature>
<dbReference type="Pfam" id="PF13635">
    <property type="entry name" value="DUF4143"/>
    <property type="match status" value="1"/>
</dbReference>